<feature type="domain" description="Fumarylacetoacetase-like C-terminal" evidence="5">
    <location>
        <begin position="441"/>
        <end position="652"/>
    </location>
</feature>
<keyword evidence="8" id="KW-1185">Reference proteome</keyword>
<dbReference type="PANTHER" id="PTHR41517">
    <property type="entry name" value="1,2-DIOXYGENASE PROTEIN-RELATED"/>
    <property type="match status" value="1"/>
</dbReference>
<dbReference type="Gene3D" id="2.60.120.10">
    <property type="entry name" value="Jelly Rolls"/>
    <property type="match status" value="1"/>
</dbReference>
<evidence type="ECO:0000313" key="7">
    <source>
        <dbReference type="EMBL" id="KAF9735031.1"/>
    </source>
</evidence>
<keyword evidence="4" id="KW-0560">Oxidoreductase</keyword>
<comment type="similarity">
    <text evidence="1">Belongs to the FAH family.</text>
</comment>
<proteinExistence type="inferred from homology"/>
<evidence type="ECO:0000256" key="2">
    <source>
        <dbReference type="ARBA" id="ARBA00022723"/>
    </source>
</evidence>
<dbReference type="OrthoDB" id="2205143at2759"/>
<evidence type="ECO:0000259" key="6">
    <source>
        <dbReference type="Pfam" id="PF07883"/>
    </source>
</evidence>
<feature type="domain" description="Cupin type-2" evidence="6">
    <location>
        <begin position="95"/>
        <end position="162"/>
    </location>
</feature>
<keyword evidence="3" id="KW-0223">Dioxygenase</keyword>
<dbReference type="InterPro" id="IPR011051">
    <property type="entry name" value="RmlC_Cupin_sf"/>
</dbReference>
<dbReference type="InterPro" id="IPR047183">
    <property type="entry name" value="GDO-like"/>
</dbReference>
<dbReference type="InterPro" id="IPR011234">
    <property type="entry name" value="Fumarylacetoacetase-like_C"/>
</dbReference>
<evidence type="ECO:0000256" key="1">
    <source>
        <dbReference type="ARBA" id="ARBA00010211"/>
    </source>
</evidence>
<gene>
    <name evidence="7" type="ORF">PMIN01_06436</name>
</gene>
<dbReference type="GO" id="GO:0046872">
    <property type="term" value="F:metal ion binding"/>
    <property type="evidence" value="ECO:0007669"/>
    <property type="project" value="UniProtKB-KW"/>
</dbReference>
<dbReference type="AlphaFoldDB" id="A0A9P6GH23"/>
<dbReference type="GO" id="GO:0050163">
    <property type="term" value="F:oxaloacetate tautomerase activity"/>
    <property type="evidence" value="ECO:0007669"/>
    <property type="project" value="UniProtKB-ARBA"/>
</dbReference>
<evidence type="ECO:0000313" key="8">
    <source>
        <dbReference type="Proteomes" id="UP000756921"/>
    </source>
</evidence>
<dbReference type="SUPFAM" id="SSF51182">
    <property type="entry name" value="RmlC-like cupins"/>
    <property type="match status" value="1"/>
</dbReference>
<dbReference type="FunFam" id="3.90.850.10:FF:000002">
    <property type="entry name" value="2-hydroxyhepta-2,4-diene-1,7-dioate isomerase"/>
    <property type="match status" value="1"/>
</dbReference>
<organism evidence="7 8">
    <name type="scientific">Paraphaeosphaeria minitans</name>
    <dbReference type="NCBI Taxonomy" id="565426"/>
    <lineage>
        <taxon>Eukaryota</taxon>
        <taxon>Fungi</taxon>
        <taxon>Dikarya</taxon>
        <taxon>Ascomycota</taxon>
        <taxon>Pezizomycotina</taxon>
        <taxon>Dothideomycetes</taxon>
        <taxon>Pleosporomycetidae</taxon>
        <taxon>Pleosporales</taxon>
        <taxon>Massarineae</taxon>
        <taxon>Didymosphaeriaceae</taxon>
        <taxon>Paraphaeosphaeria</taxon>
    </lineage>
</organism>
<dbReference type="Pfam" id="PF07883">
    <property type="entry name" value="Cupin_2"/>
    <property type="match status" value="1"/>
</dbReference>
<dbReference type="EMBL" id="WJXW01000006">
    <property type="protein sequence ID" value="KAF9735031.1"/>
    <property type="molecule type" value="Genomic_DNA"/>
</dbReference>
<dbReference type="CDD" id="cd06992">
    <property type="entry name" value="cupin_GDO-like_C"/>
    <property type="match status" value="1"/>
</dbReference>
<dbReference type="InterPro" id="IPR036663">
    <property type="entry name" value="Fumarylacetoacetase_C_sf"/>
</dbReference>
<accession>A0A9P6GH23</accession>
<dbReference type="Pfam" id="PF01557">
    <property type="entry name" value="FAA_hydrolase"/>
    <property type="match status" value="1"/>
</dbReference>
<dbReference type="InterPro" id="IPR014710">
    <property type="entry name" value="RmlC-like_jellyroll"/>
</dbReference>
<evidence type="ECO:0000259" key="5">
    <source>
        <dbReference type="Pfam" id="PF01557"/>
    </source>
</evidence>
<dbReference type="Proteomes" id="UP000756921">
    <property type="component" value="Unassembled WGS sequence"/>
</dbReference>
<reference evidence="7" key="1">
    <citation type="journal article" date="2020" name="Mol. Plant Microbe Interact.">
        <title>Genome Sequence of the Biocontrol Agent Coniothyrium minitans strain Conio (IMI 134523).</title>
        <authorList>
            <person name="Patel D."/>
            <person name="Shittu T.A."/>
            <person name="Baroncelli R."/>
            <person name="Muthumeenakshi S."/>
            <person name="Osborne T.H."/>
            <person name="Janganan T.K."/>
            <person name="Sreenivasaprasad S."/>
        </authorList>
    </citation>
    <scope>NUCLEOTIDE SEQUENCE</scope>
    <source>
        <strain evidence="7">Conio</strain>
    </source>
</reference>
<sequence length="655" mass="73281">MAADGFNGTIDTVDDVIKGASKYNAVPLWPQMVKYNPPKPNPRCIPYIWRYEDVRPYLLKAGELVKEKEAERRVLMLINPKREGPYTTDTLYAGLQLVMPNETAPAHRHTAFALRFVIEGNGGFTAVHGQRIQMNRGDVILTPTWNWHDHGKDGSGPMIWLDGLDLPLFQNFPVHFVEHFQEKRYPAENVDSNNSPIVFPWLQMKEKLDSDPGVWAKQEYRKTDGSYVSKTLGPSAERIQAGKSSKLRRETTSCVYHVISGEGHSMIDGQTLRWKQGDTFCIPSWYPYQLFAGEHKILYLYRFDDKPMIEALGFYRDEGAEDGSPLSLLPEELVLVLPLYERASPQFVVECTLPNYKNPKMPSWKRLIRFESTDGKTLRGEPILPSPDFDVGTTTEETGLKAKVIEVANNDIFDAATKVTDQEVTVKKLLGPVTTDEVPIIRCIGLNFIKHIQEGGRTLPPYPSTFIKANTCLNGHGAPIVIPKLAQDNQADYEGELCFIISKDALNVSETDAYNYVGGYLCGNDVSSRKLQRDPKLAGTVPQWNFSKGFDTYAPLGPQIVSTEIVPDPSKLYLKTIVNGDVRQSETIDDLCFKIHTIVSYCSQGTTLKKGTVVMTGTPSGVGYAMKEPQFLKPGDVVEVNINAIGTLRNTVEYA</sequence>
<dbReference type="SUPFAM" id="SSF56529">
    <property type="entry name" value="FAH"/>
    <property type="match status" value="1"/>
</dbReference>
<dbReference type="CDD" id="cd02216">
    <property type="entry name" value="cupin_GDO-like_N"/>
    <property type="match status" value="1"/>
</dbReference>
<protein>
    <submittedName>
        <fullName evidence="7">Gentisate 1,2-dioxygenase</fullName>
    </submittedName>
</protein>
<dbReference type="GO" id="GO:0006107">
    <property type="term" value="P:oxaloacetate metabolic process"/>
    <property type="evidence" value="ECO:0007669"/>
    <property type="project" value="UniProtKB-ARBA"/>
</dbReference>
<comment type="caution">
    <text evidence="7">The sequence shown here is derived from an EMBL/GenBank/DDBJ whole genome shotgun (WGS) entry which is preliminary data.</text>
</comment>
<name>A0A9P6GH23_9PLEO</name>
<keyword evidence="2" id="KW-0479">Metal-binding</keyword>
<dbReference type="PANTHER" id="PTHR41517:SF1">
    <property type="entry name" value="CUPIN"/>
    <property type="match status" value="1"/>
</dbReference>
<dbReference type="GO" id="GO:0051213">
    <property type="term" value="F:dioxygenase activity"/>
    <property type="evidence" value="ECO:0007669"/>
    <property type="project" value="UniProtKB-KW"/>
</dbReference>
<evidence type="ECO:0000256" key="4">
    <source>
        <dbReference type="ARBA" id="ARBA00023002"/>
    </source>
</evidence>
<evidence type="ECO:0000256" key="3">
    <source>
        <dbReference type="ARBA" id="ARBA00022964"/>
    </source>
</evidence>
<dbReference type="Gene3D" id="3.90.850.10">
    <property type="entry name" value="Fumarylacetoacetase-like, C-terminal domain"/>
    <property type="match status" value="1"/>
</dbReference>
<dbReference type="InterPro" id="IPR013096">
    <property type="entry name" value="Cupin_2"/>
</dbReference>